<keyword evidence="1" id="KW-0812">Transmembrane</keyword>
<sequence length="118" mass="12461">MSGSTGSRGRRRDPRGPKPALVEIREGLVDGLVGLPRRVVSALLEEVVWLVVAVLPLWGLSLLAWWVSPWALVALVVGVVGWTAWSLLHAGTSGWALAGVVSGLALLQLAPVLLVMAL</sequence>
<gene>
    <name evidence="2" type="ORF">FMM08_08725</name>
</gene>
<reference evidence="2 3" key="1">
    <citation type="submission" date="2019-07" db="EMBL/GenBank/DDBJ databases">
        <title>Quadrisphaera sp. strain DD2A genome sequencing and assembly.</title>
        <authorList>
            <person name="Kim I."/>
        </authorList>
    </citation>
    <scope>NUCLEOTIDE SEQUENCE [LARGE SCALE GENOMIC DNA]</scope>
    <source>
        <strain evidence="2 3">DD2A</strain>
    </source>
</reference>
<proteinExistence type="predicted"/>
<evidence type="ECO:0000256" key="1">
    <source>
        <dbReference type="SAM" id="Phobius"/>
    </source>
</evidence>
<organism evidence="2 3">
    <name type="scientific">Quadrisphaera setariae</name>
    <dbReference type="NCBI Taxonomy" id="2593304"/>
    <lineage>
        <taxon>Bacteria</taxon>
        <taxon>Bacillati</taxon>
        <taxon>Actinomycetota</taxon>
        <taxon>Actinomycetes</taxon>
        <taxon>Kineosporiales</taxon>
        <taxon>Kineosporiaceae</taxon>
        <taxon>Quadrisphaera</taxon>
    </lineage>
</organism>
<evidence type="ECO:0000313" key="2">
    <source>
        <dbReference type="EMBL" id="TXR56802.1"/>
    </source>
</evidence>
<keyword evidence="3" id="KW-1185">Reference proteome</keyword>
<dbReference type="RefSeq" id="WP_147925931.1">
    <property type="nucleotide sequence ID" value="NZ_VKAC01000004.1"/>
</dbReference>
<dbReference type="AlphaFoldDB" id="A0A5C8ZG10"/>
<name>A0A5C8ZG10_9ACTN</name>
<keyword evidence="1" id="KW-0472">Membrane</keyword>
<evidence type="ECO:0000313" key="3">
    <source>
        <dbReference type="Proteomes" id="UP000321234"/>
    </source>
</evidence>
<feature type="transmembrane region" description="Helical" evidence="1">
    <location>
        <begin position="70"/>
        <end position="88"/>
    </location>
</feature>
<accession>A0A5C8ZG10</accession>
<keyword evidence="1" id="KW-1133">Transmembrane helix</keyword>
<protein>
    <submittedName>
        <fullName evidence="2">Uncharacterized protein</fullName>
    </submittedName>
</protein>
<dbReference type="EMBL" id="VKAC01000004">
    <property type="protein sequence ID" value="TXR56802.1"/>
    <property type="molecule type" value="Genomic_DNA"/>
</dbReference>
<feature type="transmembrane region" description="Helical" evidence="1">
    <location>
        <begin position="95"/>
        <end position="117"/>
    </location>
</feature>
<comment type="caution">
    <text evidence="2">The sequence shown here is derived from an EMBL/GenBank/DDBJ whole genome shotgun (WGS) entry which is preliminary data.</text>
</comment>
<feature type="transmembrane region" description="Helical" evidence="1">
    <location>
        <begin position="47"/>
        <end position="64"/>
    </location>
</feature>
<dbReference type="Proteomes" id="UP000321234">
    <property type="component" value="Unassembled WGS sequence"/>
</dbReference>